<accession>A0ABX1Y961</accession>
<dbReference type="Gene3D" id="2.60.40.10">
    <property type="entry name" value="Immunoglobulins"/>
    <property type="match status" value="1"/>
</dbReference>
<dbReference type="Pfam" id="PF05592">
    <property type="entry name" value="Bac_rhamnosid"/>
    <property type="match status" value="1"/>
</dbReference>
<dbReference type="InterPro" id="IPR016007">
    <property type="entry name" value="Alpha_rhamnosid"/>
</dbReference>
<dbReference type="InterPro" id="IPR012341">
    <property type="entry name" value="6hp_glycosidase-like_sf"/>
</dbReference>
<dbReference type="Pfam" id="PF08531">
    <property type="entry name" value="Bac_rhamnosid_N"/>
    <property type="match status" value="1"/>
</dbReference>
<evidence type="ECO:0000313" key="8">
    <source>
        <dbReference type="EMBL" id="NOU77475.1"/>
    </source>
</evidence>
<evidence type="ECO:0000259" key="6">
    <source>
        <dbReference type="Pfam" id="PF17389"/>
    </source>
</evidence>
<protein>
    <recommendedName>
        <fullName evidence="2">alpha-L-rhamnosidase</fullName>
        <ecNumber evidence="2">3.2.1.40</ecNumber>
    </recommendedName>
</protein>
<dbReference type="InterPro" id="IPR013783">
    <property type="entry name" value="Ig-like_fold"/>
</dbReference>
<dbReference type="Gene3D" id="2.60.120.260">
    <property type="entry name" value="Galactose-binding domain-like"/>
    <property type="match status" value="2"/>
</dbReference>
<reference evidence="8 9" key="1">
    <citation type="submission" date="2019-10" db="EMBL/GenBank/DDBJ databases">
        <title>Description of Paenibacillus terricola sp. nov.</title>
        <authorList>
            <person name="Carlier A."/>
            <person name="Qi S."/>
        </authorList>
    </citation>
    <scope>NUCLEOTIDE SEQUENCE [LARGE SCALE GENOMIC DNA]</scope>
    <source>
        <strain evidence="8 9">LMG 31459</strain>
    </source>
</reference>
<keyword evidence="9" id="KW-1185">Reference proteome</keyword>
<comment type="caution">
    <text evidence="8">The sequence shown here is derived from an EMBL/GenBank/DDBJ whole genome shotgun (WGS) entry which is preliminary data.</text>
</comment>
<dbReference type="InterPro" id="IPR035398">
    <property type="entry name" value="Bac_rhamnosid_C"/>
</dbReference>
<dbReference type="EC" id="3.2.1.40" evidence="2"/>
<feature type="domain" description="Alpha-L-rhamnosidase C-terminal" evidence="7">
    <location>
        <begin position="796"/>
        <end position="865"/>
    </location>
</feature>
<evidence type="ECO:0000259" key="4">
    <source>
        <dbReference type="Pfam" id="PF05592"/>
    </source>
</evidence>
<proteinExistence type="predicted"/>
<dbReference type="InterPro" id="IPR008902">
    <property type="entry name" value="Rhamnosid_concanavalin"/>
</dbReference>
<evidence type="ECO:0000256" key="1">
    <source>
        <dbReference type="ARBA" id="ARBA00001445"/>
    </source>
</evidence>
<evidence type="ECO:0000313" key="9">
    <source>
        <dbReference type="Proteomes" id="UP000596857"/>
    </source>
</evidence>
<dbReference type="InterPro" id="IPR035396">
    <property type="entry name" value="Bac_rhamnosid6H"/>
</dbReference>
<evidence type="ECO:0000259" key="7">
    <source>
        <dbReference type="Pfam" id="PF17390"/>
    </source>
</evidence>
<dbReference type="Pfam" id="PF25788">
    <property type="entry name" value="Ig_Rha78A_N"/>
    <property type="match status" value="1"/>
</dbReference>
<organism evidence="8 9">
    <name type="scientific">Paenibacillus phytohabitans</name>
    <dbReference type="NCBI Taxonomy" id="2654978"/>
    <lineage>
        <taxon>Bacteria</taxon>
        <taxon>Bacillati</taxon>
        <taxon>Bacillota</taxon>
        <taxon>Bacilli</taxon>
        <taxon>Bacillales</taxon>
        <taxon>Paenibacillaceae</taxon>
        <taxon>Paenibacillus</taxon>
    </lineage>
</organism>
<evidence type="ECO:0000256" key="3">
    <source>
        <dbReference type="ARBA" id="ARBA00022801"/>
    </source>
</evidence>
<feature type="domain" description="Alpha-L-rhamnosidase six-hairpin glycosidase" evidence="6">
    <location>
        <begin position="440"/>
        <end position="794"/>
    </location>
</feature>
<comment type="catalytic activity">
    <reaction evidence="1">
        <text>Hydrolysis of terminal non-reducing alpha-L-rhamnose residues in alpha-L-rhamnosides.</text>
        <dbReference type="EC" id="3.2.1.40"/>
    </reaction>
</comment>
<feature type="domain" description="Alpha-L-rhamnosidase concanavalin-like" evidence="4">
    <location>
        <begin position="337"/>
        <end position="431"/>
    </location>
</feature>
<keyword evidence="3" id="KW-0378">Hydrolase</keyword>
<evidence type="ECO:0000256" key="2">
    <source>
        <dbReference type="ARBA" id="ARBA00012652"/>
    </source>
</evidence>
<dbReference type="Gene3D" id="1.50.10.10">
    <property type="match status" value="1"/>
</dbReference>
<sequence>MSDTLTKLLHLQVEHHSGNTLGLDTSTPRLSWQYDRVVPNDAKVVIQITRNMPGVPAITEMAEVDAGQNYLHPWRFAELRSREQVTVKAKLVSANKSSDWSELLKFEICLLWPFEKEAAFVGPSWFEGETDHRHLPLVRTEFKLKEAPIYARLYLSALGLVEAEVNGNKVGRDILTPGWTCYDHRIECWTYDITEELHAGQNALGFWLGDGWYRGRIGFKGGKANIYGDQIGVFAQIEITHLDGTTESIYSNSWDGLWKTSLGPILHSDICEGETYDARLEKSGWSKAGFDDSNWFPVAEIPFENEKIQFPKISPVRETGTHPISFIKKISENEEGKTIWLLDFGQNCTQRLRLHLNGFRSGDTVTVKHAEVLNPDGTLAIHPLRRGKQTDTFISNGQDAFWEPRFAIHGFRYAEIAGWNGYLLAEGVECRVYHTDMELTGWFKSSNKLVNRLHENVLWSMKSNFVSIPTDCPQRDERLGWTGDIALFAPTAAYLYDVSSFLSHWLEDVRYEQQRIGTVPFYVPYVRLAEWSTPQAIAIWGDSAVFVPWAIYMSNGDKNLLKEHYSLAKAWVDEVRTYLSEDGVWDRKPQYVLGQLGDWLDPLAPIDDPTLAITEKELVATAFFAQSCSLLSSMAQELNEDFDKDTYRQLSEHVNIGFVQRFVQKNGLMTSDSQCAYALAIAFGLLDDQQKLKELAGERLAELVRESDGKISTGFAGTPYVLPALTETGHLKEAYQLFLNEKCPGWLYQIKMGGTTTWERWDSLLPDGTVNPGVMTSFNHYSLGSVANWMHATIGGLKPLTPGWTTFEVNPQPGGGITSAQTAHQTPFGRAGVAWELDKDTIKIKLTVPFGTTAHVKILGQTEVVKLKGGNYLLETTYSKDGSCTNEVFVTSSGDTILN</sequence>
<dbReference type="Pfam" id="PF17389">
    <property type="entry name" value="Bac_rhamnosid6H"/>
    <property type="match status" value="1"/>
</dbReference>
<dbReference type="Gene3D" id="2.60.420.10">
    <property type="entry name" value="Maltose phosphorylase, domain 3"/>
    <property type="match status" value="1"/>
</dbReference>
<gene>
    <name evidence="8" type="ORF">GC101_01135</name>
</gene>
<dbReference type="PANTHER" id="PTHR33307">
    <property type="entry name" value="ALPHA-RHAMNOSIDASE (EUROFUNG)"/>
    <property type="match status" value="1"/>
</dbReference>
<name>A0ABX1Y961_9BACL</name>
<dbReference type="Proteomes" id="UP000596857">
    <property type="component" value="Unassembled WGS sequence"/>
</dbReference>
<dbReference type="InterPro" id="IPR008928">
    <property type="entry name" value="6-hairpin_glycosidase_sf"/>
</dbReference>
<feature type="domain" description="Bacterial alpha-L-rhamnosidase N-terminal" evidence="5">
    <location>
        <begin position="150"/>
        <end position="319"/>
    </location>
</feature>
<dbReference type="Pfam" id="PF17390">
    <property type="entry name" value="Bac_rhamnosid_C"/>
    <property type="match status" value="1"/>
</dbReference>
<dbReference type="PIRSF" id="PIRSF010631">
    <property type="entry name" value="A-rhamnsds"/>
    <property type="match status" value="1"/>
</dbReference>
<dbReference type="RefSeq" id="WP_171715765.1">
    <property type="nucleotide sequence ID" value="NZ_WHOB01000012.1"/>
</dbReference>
<dbReference type="SUPFAM" id="SSF48208">
    <property type="entry name" value="Six-hairpin glycosidases"/>
    <property type="match status" value="1"/>
</dbReference>
<dbReference type="InterPro" id="IPR013737">
    <property type="entry name" value="Bac_rhamnosid_N"/>
</dbReference>
<dbReference type="PANTHER" id="PTHR33307:SF6">
    <property type="entry name" value="ALPHA-RHAMNOSIDASE (EUROFUNG)-RELATED"/>
    <property type="match status" value="1"/>
</dbReference>
<dbReference type="EMBL" id="WHOB01000012">
    <property type="protein sequence ID" value="NOU77475.1"/>
    <property type="molecule type" value="Genomic_DNA"/>
</dbReference>
<evidence type="ECO:0000259" key="5">
    <source>
        <dbReference type="Pfam" id="PF08531"/>
    </source>
</evidence>